<dbReference type="InterPro" id="IPR012340">
    <property type="entry name" value="NA-bd_OB-fold"/>
</dbReference>
<dbReference type="EMBL" id="WCZV01000031">
    <property type="protein sequence ID" value="KAB6697075.1"/>
    <property type="molecule type" value="Genomic_DNA"/>
</dbReference>
<dbReference type="GO" id="GO:0006260">
    <property type="term" value="P:DNA replication"/>
    <property type="evidence" value="ECO:0007669"/>
    <property type="project" value="InterPro"/>
</dbReference>
<evidence type="ECO:0000256" key="1">
    <source>
        <dbReference type="ARBA" id="ARBA00023125"/>
    </source>
</evidence>
<dbReference type="CDD" id="cd04496">
    <property type="entry name" value="SSB_OBF"/>
    <property type="match status" value="1"/>
</dbReference>
<dbReference type="Proteomes" id="UP000266497">
    <property type="component" value="Unassembled WGS sequence"/>
</dbReference>
<dbReference type="Pfam" id="PF00436">
    <property type="entry name" value="SSB"/>
    <property type="match status" value="1"/>
</dbReference>
<evidence type="ECO:0000313" key="9">
    <source>
        <dbReference type="EMBL" id="RGR36003.1"/>
    </source>
</evidence>
<protein>
    <recommendedName>
        <fullName evidence="2">Single-stranded DNA-binding protein</fullName>
    </recommendedName>
</protein>
<evidence type="ECO:0000313" key="7">
    <source>
        <dbReference type="EMBL" id="KAB6697075.1"/>
    </source>
</evidence>
<dbReference type="AlphaFoldDB" id="A0A397W9T4"/>
<dbReference type="InterPro" id="IPR011344">
    <property type="entry name" value="ssDNA-bd"/>
</dbReference>
<dbReference type="SUPFAM" id="SSF50249">
    <property type="entry name" value="Nucleic acid-binding proteins"/>
    <property type="match status" value="1"/>
</dbReference>
<dbReference type="Proteomes" id="UP000470952">
    <property type="component" value="Unassembled WGS sequence"/>
</dbReference>
<evidence type="ECO:0000313" key="4">
    <source>
        <dbReference type="EMBL" id="KAB6631776.1"/>
    </source>
</evidence>
<dbReference type="Proteomes" id="UP000261003">
    <property type="component" value="Unassembled WGS sequence"/>
</dbReference>
<evidence type="ECO:0000313" key="5">
    <source>
        <dbReference type="EMBL" id="KAB6656255.1"/>
    </source>
</evidence>
<dbReference type="EMBL" id="QRUD01000053">
    <property type="protein sequence ID" value="RGR36003.1"/>
    <property type="molecule type" value="Genomic_DNA"/>
</dbReference>
<evidence type="ECO:0000313" key="16">
    <source>
        <dbReference type="Proteomes" id="UP000470952"/>
    </source>
</evidence>
<dbReference type="EMBL" id="QSTG01000047">
    <property type="protein sequence ID" value="RGM39602.1"/>
    <property type="molecule type" value="Genomic_DNA"/>
</dbReference>
<reference evidence="10 11" key="1">
    <citation type="submission" date="2018-08" db="EMBL/GenBank/DDBJ databases">
        <title>A genome reference for cultivated species of the human gut microbiota.</title>
        <authorList>
            <person name="Zou Y."/>
            <person name="Xue W."/>
            <person name="Luo G."/>
        </authorList>
    </citation>
    <scope>NUCLEOTIDE SEQUENCE [LARGE SCALE GENOMIC DNA]</scope>
    <source>
        <strain evidence="9 11">AF25-30LB</strain>
        <strain evidence="8 10">OM08-13BH</strain>
    </source>
</reference>
<dbReference type="RefSeq" id="WP_117695237.1">
    <property type="nucleotide sequence ID" value="NZ_CAJTAS010000040.1"/>
</dbReference>
<evidence type="ECO:0000313" key="6">
    <source>
        <dbReference type="EMBL" id="KAB6687792.1"/>
    </source>
</evidence>
<organism evidence="5 16">
    <name type="scientific">Phocaeicola vulgatus</name>
    <name type="common">Bacteroides vulgatus</name>
    <dbReference type="NCBI Taxonomy" id="821"/>
    <lineage>
        <taxon>Bacteria</taxon>
        <taxon>Pseudomonadati</taxon>
        <taxon>Bacteroidota</taxon>
        <taxon>Bacteroidia</taxon>
        <taxon>Bacteroidales</taxon>
        <taxon>Bacteroidaceae</taxon>
        <taxon>Phocaeicola</taxon>
    </lineage>
</organism>
<dbReference type="EMBL" id="WDAG01000030">
    <property type="protein sequence ID" value="KAB6656255.1"/>
    <property type="molecule type" value="Genomic_DNA"/>
</dbReference>
<comment type="caution">
    <text evidence="5">The sequence shown here is derived from an EMBL/GenBank/DDBJ whole genome shotgun (WGS) entry which is preliminary data.</text>
</comment>
<evidence type="ECO:0000313" key="13">
    <source>
        <dbReference type="Proteomes" id="UP000437431"/>
    </source>
</evidence>
<dbReference type="PROSITE" id="PS50935">
    <property type="entry name" value="SSB"/>
    <property type="match status" value="1"/>
</dbReference>
<dbReference type="EMBL" id="WCZY01000034">
    <property type="protein sequence ID" value="KAB6687792.1"/>
    <property type="molecule type" value="Genomic_DNA"/>
</dbReference>
<dbReference type="InterPro" id="IPR000424">
    <property type="entry name" value="Primosome_PriB/ssb"/>
</dbReference>
<dbReference type="Proteomes" id="UP000437380">
    <property type="component" value="Unassembled WGS sequence"/>
</dbReference>
<evidence type="ECO:0000313" key="12">
    <source>
        <dbReference type="Proteomes" id="UP000437380"/>
    </source>
</evidence>
<dbReference type="Proteomes" id="UP000470777">
    <property type="component" value="Unassembled WGS sequence"/>
</dbReference>
<reference evidence="12 13" key="2">
    <citation type="journal article" date="2019" name="Nat. Med.">
        <title>A library of human gut bacterial isolates paired with longitudinal multiomics data enables mechanistic microbiome research.</title>
        <authorList>
            <person name="Poyet M."/>
            <person name="Groussin M."/>
            <person name="Gibbons S.M."/>
            <person name="Avila-Pacheco J."/>
            <person name="Jiang X."/>
            <person name="Kearney S.M."/>
            <person name="Perrotta A.R."/>
            <person name="Berdy B."/>
            <person name="Zhao S."/>
            <person name="Lieberman T.D."/>
            <person name="Swanson P.K."/>
            <person name="Smith M."/>
            <person name="Roesemann S."/>
            <person name="Alexander J.E."/>
            <person name="Rich S.A."/>
            <person name="Livny J."/>
            <person name="Vlamakis H."/>
            <person name="Clish C."/>
            <person name="Bullock K."/>
            <person name="Deik A."/>
            <person name="Scott J."/>
            <person name="Pierce K.A."/>
            <person name="Xavier R.J."/>
            <person name="Alm E.J."/>
        </authorList>
    </citation>
    <scope>NUCLEOTIDE SEQUENCE [LARGE SCALE GENOMIC DNA]</scope>
    <source>
        <strain evidence="3 13">BIOML-A111</strain>
        <strain evidence="7 12">BIOML-A82</strain>
        <strain evidence="6 15">BIOML-A85</strain>
        <strain evidence="5 16">BIOML-A93</strain>
        <strain evidence="4 14">BIOML-A98</strain>
    </source>
</reference>
<dbReference type="EMBL" id="WDAY01000030">
    <property type="protein sequence ID" value="KAB6559137.1"/>
    <property type="molecule type" value="Genomic_DNA"/>
</dbReference>
<keyword evidence="1 2" id="KW-0238">DNA-binding</keyword>
<dbReference type="Proteomes" id="UP000462015">
    <property type="component" value="Unassembled WGS sequence"/>
</dbReference>
<name>A0A397W9T4_PHOVU</name>
<dbReference type="PIRSF" id="PIRSF002070">
    <property type="entry name" value="SSB"/>
    <property type="match status" value="1"/>
</dbReference>
<evidence type="ECO:0000313" key="15">
    <source>
        <dbReference type="Proteomes" id="UP000470777"/>
    </source>
</evidence>
<evidence type="ECO:0000313" key="11">
    <source>
        <dbReference type="Proteomes" id="UP000266497"/>
    </source>
</evidence>
<gene>
    <name evidence="9" type="ORF">DWY53_16615</name>
    <name evidence="8" type="ORF">DXC16_19885</name>
    <name evidence="4" type="ORF">GAY12_18425</name>
    <name evidence="7" type="ORF">GAY17_18970</name>
    <name evidence="3" type="ORF">GAY79_13415</name>
    <name evidence="5" type="ORF">GAZ76_19430</name>
    <name evidence="6" type="ORF">GAZ92_19415</name>
</gene>
<dbReference type="Gene3D" id="2.40.50.140">
    <property type="entry name" value="Nucleic acid-binding proteins"/>
    <property type="match status" value="1"/>
</dbReference>
<dbReference type="EMBL" id="WDAL01000043">
    <property type="protein sequence ID" value="KAB6631776.1"/>
    <property type="molecule type" value="Genomic_DNA"/>
</dbReference>
<sequence>MKKMENTFAVTGFVGKDASIHQFSTASVARFSLAISRIEKNGEENTRTSAFMNVEAWRKNENTSSFDRLVKGALLTVEGYFKPEEWQDAEGVKHSRVILVATKFYEAEEKEETPVSQRTKTKKDK</sequence>
<evidence type="ECO:0000313" key="8">
    <source>
        <dbReference type="EMBL" id="RGM39602.1"/>
    </source>
</evidence>
<evidence type="ECO:0000313" key="3">
    <source>
        <dbReference type="EMBL" id="KAB6559137.1"/>
    </source>
</evidence>
<evidence type="ECO:0000313" key="10">
    <source>
        <dbReference type="Proteomes" id="UP000261003"/>
    </source>
</evidence>
<accession>A0A397W9T4</accession>
<dbReference type="Proteomes" id="UP000437431">
    <property type="component" value="Unassembled WGS sequence"/>
</dbReference>
<dbReference type="GO" id="GO:0003697">
    <property type="term" value="F:single-stranded DNA binding"/>
    <property type="evidence" value="ECO:0007669"/>
    <property type="project" value="InterPro"/>
</dbReference>
<proteinExistence type="predicted"/>
<evidence type="ECO:0000256" key="2">
    <source>
        <dbReference type="PIRNR" id="PIRNR002070"/>
    </source>
</evidence>
<evidence type="ECO:0000313" key="14">
    <source>
        <dbReference type="Proteomes" id="UP000462015"/>
    </source>
</evidence>